<name>A0A6A6R479_9PEZI</name>
<proteinExistence type="predicted"/>
<accession>A0A6A6R479</accession>
<dbReference type="EMBL" id="MU004184">
    <property type="protein sequence ID" value="KAF2499114.1"/>
    <property type="molecule type" value="Genomic_DNA"/>
</dbReference>
<reference evidence="1" key="1">
    <citation type="journal article" date="2020" name="Stud. Mycol.">
        <title>101 Dothideomycetes genomes: a test case for predicting lifestyles and emergence of pathogens.</title>
        <authorList>
            <person name="Haridas S."/>
            <person name="Albert R."/>
            <person name="Binder M."/>
            <person name="Bloem J."/>
            <person name="Labutti K."/>
            <person name="Salamov A."/>
            <person name="Andreopoulos B."/>
            <person name="Baker S."/>
            <person name="Barry K."/>
            <person name="Bills G."/>
            <person name="Bluhm B."/>
            <person name="Cannon C."/>
            <person name="Castanera R."/>
            <person name="Culley D."/>
            <person name="Daum C."/>
            <person name="Ezra D."/>
            <person name="Gonzalez J."/>
            <person name="Henrissat B."/>
            <person name="Kuo A."/>
            <person name="Liang C."/>
            <person name="Lipzen A."/>
            <person name="Lutzoni F."/>
            <person name="Magnuson J."/>
            <person name="Mondo S."/>
            <person name="Nolan M."/>
            <person name="Ohm R."/>
            <person name="Pangilinan J."/>
            <person name="Park H.-J."/>
            <person name="Ramirez L."/>
            <person name="Alfaro M."/>
            <person name="Sun H."/>
            <person name="Tritt A."/>
            <person name="Yoshinaga Y."/>
            <person name="Zwiers L.-H."/>
            <person name="Turgeon B."/>
            <person name="Goodwin S."/>
            <person name="Spatafora J."/>
            <person name="Crous P."/>
            <person name="Grigoriev I."/>
        </authorList>
    </citation>
    <scope>NUCLEOTIDE SEQUENCE</scope>
    <source>
        <strain evidence="1">CBS 269.34</strain>
    </source>
</reference>
<keyword evidence="2" id="KW-1185">Reference proteome</keyword>
<dbReference type="AlphaFoldDB" id="A0A6A6R479"/>
<dbReference type="Proteomes" id="UP000799750">
    <property type="component" value="Unassembled WGS sequence"/>
</dbReference>
<protein>
    <submittedName>
        <fullName evidence="1">Uncharacterized protein</fullName>
    </submittedName>
</protein>
<organism evidence="1 2">
    <name type="scientific">Lophium mytilinum</name>
    <dbReference type="NCBI Taxonomy" id="390894"/>
    <lineage>
        <taxon>Eukaryota</taxon>
        <taxon>Fungi</taxon>
        <taxon>Dikarya</taxon>
        <taxon>Ascomycota</taxon>
        <taxon>Pezizomycotina</taxon>
        <taxon>Dothideomycetes</taxon>
        <taxon>Pleosporomycetidae</taxon>
        <taxon>Mytilinidiales</taxon>
        <taxon>Mytilinidiaceae</taxon>
        <taxon>Lophium</taxon>
    </lineage>
</organism>
<evidence type="ECO:0000313" key="1">
    <source>
        <dbReference type="EMBL" id="KAF2499114.1"/>
    </source>
</evidence>
<gene>
    <name evidence="1" type="ORF">BU16DRAFT_557448</name>
</gene>
<sequence>MPTVSFVLPRDLGHTTGPSRLLRSLTAGLLLTGRLFVACPPSTWWEREKRHAGLPIVLTQRPQSYQQSFAAVTESAGGSSCSVKNSSSLAVIPNRSAYTLSSTWCAWVPALRLSKLSLVPALVDAELDVWSSFPSSIWAKWYVLGGENWLSHAETDRWTCVELES</sequence>
<evidence type="ECO:0000313" key="2">
    <source>
        <dbReference type="Proteomes" id="UP000799750"/>
    </source>
</evidence>